<gene>
    <name evidence="5" type="ORF">LPJ64_002220</name>
</gene>
<evidence type="ECO:0000256" key="3">
    <source>
        <dbReference type="SAM" id="MobiDB-lite"/>
    </source>
</evidence>
<evidence type="ECO:0000256" key="4">
    <source>
        <dbReference type="SAM" id="Phobius"/>
    </source>
</evidence>
<feature type="region of interest" description="Disordered" evidence="3">
    <location>
        <begin position="1"/>
        <end position="47"/>
    </location>
</feature>
<dbReference type="GO" id="GO:0098542">
    <property type="term" value="P:defense response to other organism"/>
    <property type="evidence" value="ECO:0007669"/>
    <property type="project" value="InterPro"/>
</dbReference>
<evidence type="ECO:0008006" key="7">
    <source>
        <dbReference type="Google" id="ProtNLM"/>
    </source>
</evidence>
<evidence type="ECO:0000313" key="5">
    <source>
        <dbReference type="EMBL" id="KAJ1646289.1"/>
    </source>
</evidence>
<dbReference type="InterPro" id="IPR044839">
    <property type="entry name" value="NDR1-like"/>
</dbReference>
<keyword evidence="6" id="KW-1185">Reference proteome</keyword>
<protein>
    <recommendedName>
        <fullName evidence="7">Late embryogenesis abundant protein LEA-2 subgroup domain-containing protein</fullName>
    </recommendedName>
</protein>
<keyword evidence="4" id="KW-1133">Transmembrane helix</keyword>
<dbReference type="EMBL" id="JANBOH010000067">
    <property type="protein sequence ID" value="KAJ1646289.1"/>
    <property type="molecule type" value="Genomic_DNA"/>
</dbReference>
<comment type="caution">
    <text evidence="5">The sequence shown here is derived from an EMBL/GenBank/DDBJ whole genome shotgun (WGS) entry which is preliminary data.</text>
</comment>
<dbReference type="GO" id="GO:0016020">
    <property type="term" value="C:membrane"/>
    <property type="evidence" value="ECO:0007669"/>
    <property type="project" value="UniProtKB-SubCell"/>
</dbReference>
<sequence>MDRRRSSSSGGFYHAPTGQQQQSQPFNAPGTYEYYHNDSSEPAAHTGNFGYGYGASSGHNPAPAPAHTNPSGYGFSAIPPPVNTNLLYSTSTNDGAATDGHYLSASDGAGDFTASSSTKTDRYANVDDKAYGNGYGYGYGNKRDTMSHHNPYSDAGIYAAAYNAGGPDTANAFYNNSHPESGVTVGGGNGDGKDEGSEKTFLAGQNGKARRRARRKCCGNGMYCWCCSRKCCCIFLPILAIILIALGVTLFFVFPRIPKVNFTGISVSKTDFSASSDSQTPSANDFAKLAENLNINRAGVVTVPLIIHLNVTNPNYIPWTIHNVTVDGWLKNKIQGGDDFPVGSGYLTEPFKMPKKSNSNDMPITFFFRLDTSNSNYLQAAQIVQNSCTAGGPDLRFHYKAKVILRAISWLGIKPTISDTINFACPFDDLSGLGINLSNLTGIIG</sequence>
<proteinExistence type="predicted"/>
<dbReference type="PANTHER" id="PTHR31234:SF2">
    <property type="entry name" value="OS05G0199100 PROTEIN"/>
    <property type="match status" value="1"/>
</dbReference>
<name>A0A9W8CLA1_9FUNG</name>
<feature type="compositionally biased region" description="Polar residues" evidence="3">
    <location>
        <begin position="17"/>
        <end position="26"/>
    </location>
</feature>
<evidence type="ECO:0000256" key="2">
    <source>
        <dbReference type="ARBA" id="ARBA00023136"/>
    </source>
</evidence>
<dbReference type="PANTHER" id="PTHR31234">
    <property type="entry name" value="LATE EMBRYOGENESIS ABUNDANT (LEA) HYDROXYPROLINE-RICH GLYCOPROTEIN FAMILY"/>
    <property type="match status" value="1"/>
</dbReference>
<dbReference type="Proteomes" id="UP001145021">
    <property type="component" value="Unassembled WGS sequence"/>
</dbReference>
<accession>A0A9W8CLA1</accession>
<comment type="subcellular location">
    <subcellularLocation>
        <location evidence="1">Membrane</location>
    </subcellularLocation>
</comment>
<evidence type="ECO:0000256" key="1">
    <source>
        <dbReference type="ARBA" id="ARBA00004370"/>
    </source>
</evidence>
<reference evidence="5" key="1">
    <citation type="submission" date="2022-07" db="EMBL/GenBank/DDBJ databases">
        <title>Phylogenomic reconstructions and comparative analyses of Kickxellomycotina fungi.</title>
        <authorList>
            <person name="Reynolds N.K."/>
            <person name="Stajich J.E."/>
            <person name="Barry K."/>
            <person name="Grigoriev I.V."/>
            <person name="Crous P."/>
            <person name="Smith M.E."/>
        </authorList>
    </citation>
    <scope>NUCLEOTIDE SEQUENCE</scope>
    <source>
        <strain evidence="5">NBRC 105413</strain>
    </source>
</reference>
<keyword evidence="2 4" id="KW-0472">Membrane</keyword>
<feature type="transmembrane region" description="Helical" evidence="4">
    <location>
        <begin position="234"/>
        <end position="254"/>
    </location>
</feature>
<evidence type="ECO:0000313" key="6">
    <source>
        <dbReference type="Proteomes" id="UP001145021"/>
    </source>
</evidence>
<organism evidence="5 6">
    <name type="scientific">Coemansia asiatica</name>
    <dbReference type="NCBI Taxonomy" id="1052880"/>
    <lineage>
        <taxon>Eukaryota</taxon>
        <taxon>Fungi</taxon>
        <taxon>Fungi incertae sedis</taxon>
        <taxon>Zoopagomycota</taxon>
        <taxon>Kickxellomycotina</taxon>
        <taxon>Kickxellomycetes</taxon>
        <taxon>Kickxellales</taxon>
        <taxon>Kickxellaceae</taxon>
        <taxon>Coemansia</taxon>
    </lineage>
</organism>
<dbReference type="AlphaFoldDB" id="A0A9W8CLA1"/>
<keyword evidence="4" id="KW-0812">Transmembrane</keyword>